<reference evidence="2 3" key="1">
    <citation type="submission" date="2014-11" db="EMBL/GenBank/DDBJ databases">
        <title>Draft genome sequence of Chelonobacter oris 1662T, associated with respiratory disease in Hermann's Tortoises.</title>
        <authorList>
            <person name="Kudirkiene E."/>
            <person name="Hansen M.J."/>
            <person name="Bojesen A.M."/>
        </authorList>
    </citation>
    <scope>NUCLEOTIDE SEQUENCE [LARGE SCALE GENOMIC DNA]</scope>
    <source>
        <strain evidence="2 3">1662</strain>
    </source>
</reference>
<proteinExistence type="predicted"/>
<gene>
    <name evidence="2" type="ORF">OA57_01710</name>
</gene>
<evidence type="ECO:0000256" key="1">
    <source>
        <dbReference type="SAM" id="Phobius"/>
    </source>
</evidence>
<dbReference type="SUPFAM" id="SSF103473">
    <property type="entry name" value="MFS general substrate transporter"/>
    <property type="match status" value="1"/>
</dbReference>
<dbReference type="Proteomes" id="UP000030380">
    <property type="component" value="Unassembled WGS sequence"/>
</dbReference>
<keyword evidence="1" id="KW-0472">Membrane</keyword>
<protein>
    <submittedName>
        <fullName evidence="2">Uncharacterized protein</fullName>
    </submittedName>
</protein>
<sequence length="93" mass="10671">MRDTYKFLGEVFVTSIKIEVALISILVGIAAAGVLLYLLLFVFSWQYVLWGIVCLLSFAAIVIYRIVKSVKIEGDKRKKAEEEKNKVHYFIIK</sequence>
<keyword evidence="1" id="KW-0812">Transmembrane</keyword>
<feature type="transmembrane region" description="Helical" evidence="1">
    <location>
        <begin position="47"/>
        <end position="67"/>
    </location>
</feature>
<organism evidence="2 3">
    <name type="scientific">Chelonobacter oris</name>
    <dbReference type="NCBI Taxonomy" id="505317"/>
    <lineage>
        <taxon>Bacteria</taxon>
        <taxon>Pseudomonadati</taxon>
        <taxon>Pseudomonadota</taxon>
        <taxon>Gammaproteobacteria</taxon>
        <taxon>Pasteurellales</taxon>
        <taxon>Pasteurellaceae</taxon>
        <taxon>Chelonobacter</taxon>
    </lineage>
</organism>
<comment type="caution">
    <text evidence="2">The sequence shown here is derived from an EMBL/GenBank/DDBJ whole genome shotgun (WGS) entry which is preliminary data.</text>
</comment>
<keyword evidence="3" id="KW-1185">Reference proteome</keyword>
<feature type="transmembrane region" description="Helical" evidence="1">
    <location>
        <begin position="20"/>
        <end position="41"/>
    </location>
</feature>
<evidence type="ECO:0000313" key="2">
    <source>
        <dbReference type="EMBL" id="KGQ70989.1"/>
    </source>
</evidence>
<keyword evidence="1" id="KW-1133">Transmembrane helix</keyword>
<dbReference type="EMBL" id="JSUM01000003">
    <property type="protein sequence ID" value="KGQ70989.1"/>
    <property type="molecule type" value="Genomic_DNA"/>
</dbReference>
<accession>A0A0A3BBR3</accession>
<dbReference type="InterPro" id="IPR036259">
    <property type="entry name" value="MFS_trans_sf"/>
</dbReference>
<name>A0A0A3BBR3_9PAST</name>
<evidence type="ECO:0000313" key="3">
    <source>
        <dbReference type="Proteomes" id="UP000030380"/>
    </source>
</evidence>
<dbReference type="AlphaFoldDB" id="A0A0A3BBR3"/>